<gene>
    <name evidence="1" type="ORF">OUZ56_012609</name>
</gene>
<comment type="caution">
    <text evidence="1">The sequence shown here is derived from an EMBL/GenBank/DDBJ whole genome shotgun (WGS) entry which is preliminary data.</text>
</comment>
<evidence type="ECO:0000313" key="2">
    <source>
        <dbReference type="Proteomes" id="UP001234178"/>
    </source>
</evidence>
<reference evidence="1 2" key="1">
    <citation type="journal article" date="2023" name="Nucleic Acids Res.">
        <title>The hologenome of Daphnia magna reveals possible DNA methylation and microbiome-mediated evolution of the host genome.</title>
        <authorList>
            <person name="Chaturvedi A."/>
            <person name="Li X."/>
            <person name="Dhandapani V."/>
            <person name="Marshall H."/>
            <person name="Kissane S."/>
            <person name="Cuenca-Cambronero M."/>
            <person name="Asole G."/>
            <person name="Calvet F."/>
            <person name="Ruiz-Romero M."/>
            <person name="Marangio P."/>
            <person name="Guigo R."/>
            <person name="Rago D."/>
            <person name="Mirbahai L."/>
            <person name="Eastwood N."/>
            <person name="Colbourne J.K."/>
            <person name="Zhou J."/>
            <person name="Mallon E."/>
            <person name="Orsini L."/>
        </authorList>
    </citation>
    <scope>NUCLEOTIDE SEQUENCE [LARGE SCALE GENOMIC DNA]</scope>
    <source>
        <strain evidence="1">LRV0_1</strain>
    </source>
</reference>
<keyword evidence="2" id="KW-1185">Reference proteome</keyword>
<evidence type="ECO:0000313" key="1">
    <source>
        <dbReference type="EMBL" id="KAK4007452.1"/>
    </source>
</evidence>
<protein>
    <submittedName>
        <fullName evidence="1">Uncharacterized protein</fullName>
    </submittedName>
</protein>
<accession>A0ABQ9Z3I0</accession>
<name>A0ABQ9Z3I0_9CRUS</name>
<dbReference type="EMBL" id="JAOYFB010000002">
    <property type="protein sequence ID" value="KAK4007452.1"/>
    <property type="molecule type" value="Genomic_DNA"/>
</dbReference>
<dbReference type="Proteomes" id="UP001234178">
    <property type="component" value="Unassembled WGS sequence"/>
</dbReference>
<proteinExistence type="predicted"/>
<sequence>MAGYESKCRHAKDCAIWYALVLTFPGTTCKLSNGHPGFCCLDIPYNGPDLYSAEVEKTGGRDEFTWRLIHHIFANDMANNVSHMPNMMQEYV</sequence>
<organism evidence="1 2">
    <name type="scientific">Daphnia magna</name>
    <dbReference type="NCBI Taxonomy" id="35525"/>
    <lineage>
        <taxon>Eukaryota</taxon>
        <taxon>Metazoa</taxon>
        <taxon>Ecdysozoa</taxon>
        <taxon>Arthropoda</taxon>
        <taxon>Crustacea</taxon>
        <taxon>Branchiopoda</taxon>
        <taxon>Diplostraca</taxon>
        <taxon>Cladocera</taxon>
        <taxon>Anomopoda</taxon>
        <taxon>Daphniidae</taxon>
        <taxon>Daphnia</taxon>
    </lineage>
</organism>